<dbReference type="CDD" id="cd00183">
    <property type="entry name" value="TFIIS_I"/>
    <property type="match status" value="1"/>
</dbReference>
<comment type="subcellular location">
    <subcellularLocation>
        <location evidence="1 3">Nucleus</location>
    </subcellularLocation>
</comment>
<dbReference type="SMART" id="SM00509">
    <property type="entry name" value="TFS2N"/>
    <property type="match status" value="1"/>
</dbReference>
<evidence type="ECO:0000313" key="6">
    <source>
        <dbReference type="Ensembl" id="ENSLBEP00000002612.1"/>
    </source>
</evidence>
<dbReference type="FunCoup" id="A0A3Q3E5U8">
    <property type="interactions" value="1034"/>
</dbReference>
<dbReference type="InterPro" id="IPR003617">
    <property type="entry name" value="TFIIS/CRSP70_N_sub"/>
</dbReference>
<evidence type="ECO:0000256" key="1">
    <source>
        <dbReference type="ARBA" id="ARBA00004123"/>
    </source>
</evidence>
<feature type="compositionally biased region" description="Polar residues" evidence="4">
    <location>
        <begin position="107"/>
        <end position="124"/>
    </location>
</feature>
<dbReference type="Pfam" id="PF08711">
    <property type="entry name" value="Med26"/>
    <property type="match status" value="1"/>
</dbReference>
<feature type="region of interest" description="Disordered" evidence="4">
    <location>
        <begin position="583"/>
        <end position="651"/>
    </location>
</feature>
<dbReference type="InterPro" id="IPR010684">
    <property type="entry name" value="RNA_pol_II_trans_fac_SIII_A"/>
</dbReference>
<dbReference type="STRING" id="56723.ENSLBEP00000002612"/>
<evidence type="ECO:0000256" key="2">
    <source>
        <dbReference type="ARBA" id="ARBA00023242"/>
    </source>
</evidence>
<protein>
    <submittedName>
        <fullName evidence="6">Elongin A, like</fullName>
    </submittedName>
</protein>
<reference evidence="6" key="1">
    <citation type="submission" date="2025-08" db="UniProtKB">
        <authorList>
            <consortium name="Ensembl"/>
        </authorList>
    </citation>
    <scope>IDENTIFICATION</scope>
</reference>
<feature type="region of interest" description="Disordered" evidence="4">
    <location>
        <begin position="77"/>
        <end position="339"/>
    </location>
</feature>
<feature type="compositionally biased region" description="Basic and acidic residues" evidence="4">
    <location>
        <begin position="126"/>
        <end position="171"/>
    </location>
</feature>
<evidence type="ECO:0000256" key="4">
    <source>
        <dbReference type="SAM" id="MobiDB-lite"/>
    </source>
</evidence>
<dbReference type="SUPFAM" id="SSF47676">
    <property type="entry name" value="Conserved domain common to transcription factors TFIIS, elongin A, CRSP70"/>
    <property type="match status" value="1"/>
</dbReference>
<dbReference type="Gene3D" id="6.10.250.3180">
    <property type="match status" value="1"/>
</dbReference>
<dbReference type="Ensembl" id="ENSLBET00000002762.1">
    <property type="protein sequence ID" value="ENSLBEP00000002612.1"/>
    <property type="gene ID" value="ENSLBEG00000002074.1"/>
</dbReference>
<organism evidence="6 7">
    <name type="scientific">Labrus bergylta</name>
    <name type="common">ballan wrasse</name>
    <dbReference type="NCBI Taxonomy" id="56723"/>
    <lineage>
        <taxon>Eukaryota</taxon>
        <taxon>Metazoa</taxon>
        <taxon>Chordata</taxon>
        <taxon>Craniata</taxon>
        <taxon>Vertebrata</taxon>
        <taxon>Euteleostomi</taxon>
        <taxon>Actinopterygii</taxon>
        <taxon>Neopterygii</taxon>
        <taxon>Teleostei</taxon>
        <taxon>Neoteleostei</taxon>
        <taxon>Acanthomorphata</taxon>
        <taxon>Eupercaria</taxon>
        <taxon>Labriformes</taxon>
        <taxon>Labridae</taxon>
        <taxon>Labrus</taxon>
    </lineage>
</organism>
<feature type="compositionally biased region" description="Basic residues" evidence="4">
    <location>
        <begin position="226"/>
        <end position="237"/>
    </location>
</feature>
<dbReference type="InterPro" id="IPR051870">
    <property type="entry name" value="Elongin-A_domain"/>
</dbReference>
<evidence type="ECO:0000313" key="7">
    <source>
        <dbReference type="Proteomes" id="UP000261660"/>
    </source>
</evidence>
<dbReference type="OrthoDB" id="21513at2759"/>
<proteinExistence type="predicted"/>
<dbReference type="PANTHER" id="PTHR15141">
    <property type="entry name" value="TRANSCRIPTION ELONGATION FACTOR B POLYPEPTIDE 3"/>
    <property type="match status" value="1"/>
</dbReference>
<dbReference type="AlphaFoldDB" id="A0A3Q3E5U8"/>
<feature type="compositionally biased region" description="Basic residues" evidence="4">
    <location>
        <begin position="642"/>
        <end position="651"/>
    </location>
</feature>
<dbReference type="PANTHER" id="PTHR15141:SF49">
    <property type="entry name" value="TFIIS N-TERMINAL DOMAIN-CONTAINING PROTEIN"/>
    <property type="match status" value="1"/>
</dbReference>
<feature type="compositionally biased region" description="Basic residues" evidence="4">
    <location>
        <begin position="296"/>
        <end position="305"/>
    </location>
</feature>
<keyword evidence="2 3" id="KW-0539">Nucleus</keyword>
<feature type="domain" description="TFIIS N-terminal" evidence="5">
    <location>
        <begin position="6"/>
        <end position="80"/>
    </location>
</feature>
<feature type="compositionally biased region" description="Low complexity" evidence="4">
    <location>
        <begin position="613"/>
        <end position="622"/>
    </location>
</feature>
<sequence length="651" mass="74302">MASSSDVVKKVMRFKLQLSDTAESATVVKILQKLKDLEITLDILAVTGIGKTVNSLRRHEQAGEIAKSLVRGWKRLVPKDSTSQTEDGEASESLSAKEKTDDHECENNNSSVVEDLNNNRFTSRSKSHDSSSGEDVCKKSYRKADSENRCEEQKTLKDQRESREKGQKENKSMSPNEVCEEKVEFEEDKMDNSGVSKKKKTEQRDSKSRGGDTLSANKSSGDTRHKSSSHSKDKRKRSSESGRFESEKESKKKCKTSDPSPKGRKDSFSFDSEDNFSKPSQPANVKDISRDSEDKHKKRKRKSKEKHTTREAEDAAHKNKKAKLKQGGEEKDPEEPSMSFESCLNYDVNVCKRKEKSAVKKRPKKFKEEVNVDSPKQKFKSSIMDLINIPLPAVLPEYEKPSCDEYFERRVEKEPDFCDDDSAVFTCQRLNKKMQVYSGNKTVFLPTMMSLHQQCVRTLQNNINLLYETGGVPFEILQPVLERCTPEQLLRIEECNPIYVGQTDDLWGKHCQRDFKDSKLQEYESWKEMYIRLSAERERKLQRLTKSIVSAHQTKPKGRQVKMAFIHTVAKPPRDVRIQQEIHGTAIQQPQPPKSSVKVQDIRPRTSCDEPSRPSSTSSGSGNTQDPRKKTRVAPMMAKSLKAFKKQLGRR</sequence>
<evidence type="ECO:0000256" key="3">
    <source>
        <dbReference type="PROSITE-ProRule" id="PRU00649"/>
    </source>
</evidence>
<feature type="compositionally biased region" description="Basic and acidic residues" evidence="4">
    <location>
        <begin position="600"/>
        <end position="612"/>
    </location>
</feature>
<dbReference type="InterPro" id="IPR017923">
    <property type="entry name" value="TFIIS_N"/>
</dbReference>
<feature type="compositionally biased region" description="Basic and acidic residues" evidence="4">
    <location>
        <begin position="238"/>
        <end position="250"/>
    </location>
</feature>
<evidence type="ECO:0000259" key="5">
    <source>
        <dbReference type="PROSITE" id="PS51319"/>
    </source>
</evidence>
<dbReference type="GeneTree" id="ENSGT00390000002428"/>
<dbReference type="Pfam" id="PF06881">
    <property type="entry name" value="Elongin_A"/>
    <property type="match status" value="1"/>
</dbReference>
<reference evidence="6" key="2">
    <citation type="submission" date="2025-09" db="UniProtKB">
        <authorList>
            <consortium name="Ensembl"/>
        </authorList>
    </citation>
    <scope>IDENTIFICATION</scope>
</reference>
<accession>A0A3Q3E5U8</accession>
<feature type="compositionally biased region" description="Basic and acidic residues" evidence="4">
    <location>
        <begin position="306"/>
        <end position="317"/>
    </location>
</feature>
<dbReference type="GO" id="GO:0006368">
    <property type="term" value="P:transcription elongation by RNA polymerase II"/>
    <property type="evidence" value="ECO:0007669"/>
    <property type="project" value="InterPro"/>
</dbReference>
<dbReference type="InParanoid" id="A0A3Q3E5U8"/>
<dbReference type="Proteomes" id="UP000261660">
    <property type="component" value="Unplaced"/>
</dbReference>
<name>A0A3Q3E5U8_9LABR</name>
<feature type="compositionally biased region" description="Basic and acidic residues" evidence="4">
    <location>
        <begin position="95"/>
        <end position="106"/>
    </location>
</feature>
<dbReference type="GO" id="GO:0070449">
    <property type="term" value="C:elongin complex"/>
    <property type="evidence" value="ECO:0007669"/>
    <property type="project" value="InterPro"/>
</dbReference>
<keyword evidence="7" id="KW-1185">Reference proteome</keyword>
<dbReference type="Gene3D" id="1.20.930.10">
    <property type="entry name" value="Conserved domain common to transcription factors TFIIS, elongin A, CRSP70"/>
    <property type="match status" value="1"/>
</dbReference>
<dbReference type="InterPro" id="IPR035441">
    <property type="entry name" value="TFIIS/LEDGF_dom_sf"/>
</dbReference>
<dbReference type="PROSITE" id="PS51319">
    <property type="entry name" value="TFIIS_N"/>
    <property type="match status" value="1"/>
</dbReference>